<evidence type="ECO:0000256" key="1">
    <source>
        <dbReference type="ARBA" id="ARBA00007191"/>
    </source>
</evidence>
<feature type="compositionally biased region" description="Polar residues" evidence="2">
    <location>
        <begin position="99"/>
        <end position="116"/>
    </location>
</feature>
<feature type="domain" description="Roadblock/LAMTOR2" evidence="3">
    <location>
        <begin position="4"/>
        <end position="69"/>
    </location>
</feature>
<organism evidence="4 5">
    <name type="scientific">Aureococcus anophagefferens</name>
    <name type="common">Harmful bloom alga</name>
    <dbReference type="NCBI Taxonomy" id="44056"/>
    <lineage>
        <taxon>Eukaryota</taxon>
        <taxon>Sar</taxon>
        <taxon>Stramenopiles</taxon>
        <taxon>Ochrophyta</taxon>
        <taxon>Pelagophyceae</taxon>
        <taxon>Pelagomonadales</taxon>
        <taxon>Pelagomonadaceae</taxon>
        <taxon>Aureococcus</taxon>
    </lineage>
</organism>
<dbReference type="InterPro" id="IPR004942">
    <property type="entry name" value="Roadblock/LAMTOR2_dom"/>
</dbReference>
<dbReference type="SUPFAM" id="SSF103196">
    <property type="entry name" value="Roadblock/LC7 domain"/>
    <property type="match status" value="1"/>
</dbReference>
<feature type="region of interest" description="Disordered" evidence="2">
    <location>
        <begin position="72"/>
        <end position="116"/>
    </location>
</feature>
<protein>
    <submittedName>
        <fullName evidence="4">Dynein light chain roadblock protein</fullName>
    </submittedName>
</protein>
<sequence length="116" mass="12988">MSEVEETLERVKIQAGVEGYVICSKQGQVLRRLPSMTQAQAEIYADFMSQLSRKARGVVRDLNPKNELRWRSRVRRQTPPRARLSPTPTAARDAGTFDSARSATKCSSPSTRSFSS</sequence>
<comment type="similarity">
    <text evidence="1">Belongs to the GAMAD family.</text>
</comment>
<dbReference type="EMBL" id="JBBJCI010000426">
    <property type="protein sequence ID" value="KAK7230665.1"/>
    <property type="molecule type" value="Genomic_DNA"/>
</dbReference>
<comment type="caution">
    <text evidence="4">The sequence shown here is derived from an EMBL/GenBank/DDBJ whole genome shotgun (WGS) entry which is preliminary data.</text>
</comment>
<evidence type="ECO:0000313" key="5">
    <source>
        <dbReference type="Proteomes" id="UP001363151"/>
    </source>
</evidence>
<keyword evidence="5" id="KW-1185">Reference proteome</keyword>
<dbReference type="Pfam" id="PF03259">
    <property type="entry name" value="Robl_LC7"/>
    <property type="match status" value="1"/>
</dbReference>
<evidence type="ECO:0000313" key="4">
    <source>
        <dbReference type="EMBL" id="KAK7230665.1"/>
    </source>
</evidence>
<dbReference type="Proteomes" id="UP001363151">
    <property type="component" value="Unassembled WGS sequence"/>
</dbReference>
<dbReference type="Gene3D" id="3.30.450.30">
    <property type="entry name" value="Dynein light chain 2a, cytoplasmic"/>
    <property type="match status" value="1"/>
</dbReference>
<dbReference type="PANTHER" id="PTHR10779">
    <property type="entry name" value="DYNEIN LIGHT CHAIN ROADBLOCK"/>
    <property type="match status" value="1"/>
</dbReference>
<evidence type="ECO:0000259" key="3">
    <source>
        <dbReference type="Pfam" id="PF03259"/>
    </source>
</evidence>
<accession>A0ABR1FH16</accession>
<evidence type="ECO:0000256" key="2">
    <source>
        <dbReference type="SAM" id="MobiDB-lite"/>
    </source>
</evidence>
<proteinExistence type="inferred from homology"/>
<gene>
    <name evidence="4" type="ORF">SO694_00078054</name>
</gene>
<reference evidence="4 5" key="1">
    <citation type="submission" date="2024-03" db="EMBL/GenBank/DDBJ databases">
        <title>Aureococcus anophagefferens CCMP1851 and Kratosvirus quantuckense: Draft genome of a second virus-susceptible host strain in the model system.</title>
        <authorList>
            <person name="Chase E."/>
            <person name="Truchon A.R."/>
            <person name="Schepens W."/>
            <person name="Wilhelm S.W."/>
        </authorList>
    </citation>
    <scope>NUCLEOTIDE SEQUENCE [LARGE SCALE GENOMIC DNA]</scope>
    <source>
        <strain evidence="4 5">CCMP1851</strain>
    </source>
</reference>
<name>A0ABR1FH16_AURAN</name>